<accession>A0A7Z7NFJ2</accession>
<protein>
    <submittedName>
        <fullName evidence="1">Uncharacterized protein</fullName>
    </submittedName>
</protein>
<gene>
    <name evidence="1" type="ORF">XFF6991_170027</name>
</gene>
<dbReference type="AlphaFoldDB" id="A0A7Z7NFJ2"/>
<dbReference type="EMBL" id="OCZC01000045">
    <property type="protein sequence ID" value="SOO22857.1"/>
    <property type="molecule type" value="Genomic_DNA"/>
</dbReference>
<comment type="caution">
    <text evidence="1">The sequence shown here is derived from an EMBL/GenBank/DDBJ whole genome shotgun (WGS) entry which is preliminary data.</text>
</comment>
<reference evidence="1 2" key="1">
    <citation type="submission" date="2017-10" db="EMBL/GenBank/DDBJ databases">
        <authorList>
            <person name="Regsiter A."/>
            <person name="William W."/>
        </authorList>
    </citation>
    <scope>NUCLEOTIDE SEQUENCE [LARGE SCALE GENOMIC DNA]</scope>
    <source>
        <strain evidence="1 2">CFBP6991</strain>
    </source>
</reference>
<organism evidence="1 2">
    <name type="scientific">Xanthomonas campestris pv. phaseoli</name>
    <dbReference type="NCBI Taxonomy" id="317013"/>
    <lineage>
        <taxon>Bacteria</taxon>
        <taxon>Pseudomonadati</taxon>
        <taxon>Pseudomonadota</taxon>
        <taxon>Gammaproteobacteria</taxon>
        <taxon>Lysobacterales</taxon>
        <taxon>Lysobacteraceae</taxon>
        <taxon>Xanthomonas</taxon>
    </lineage>
</organism>
<dbReference type="Proteomes" id="UP000234345">
    <property type="component" value="Unassembled WGS sequence"/>
</dbReference>
<evidence type="ECO:0000313" key="1">
    <source>
        <dbReference type="EMBL" id="SOO22857.1"/>
    </source>
</evidence>
<proteinExistence type="predicted"/>
<sequence>MHPPVRLRHFQLLPGSLTKDEVIYG</sequence>
<evidence type="ECO:0000313" key="2">
    <source>
        <dbReference type="Proteomes" id="UP000234345"/>
    </source>
</evidence>
<name>A0A7Z7NFJ2_XANCH</name>